<sequence>MVTGASGFIGANLVRALLAREDEVHILTRPESSHWRLTQIKEKLNFHNCQISDEPKEQESFLMSALK</sequence>
<organism evidence="2 3">
    <name type="scientific">Candidatus Wolfebacteria bacterium GW2011_GWB1_41_12</name>
    <dbReference type="NCBI Taxonomy" id="1619006"/>
    <lineage>
        <taxon>Bacteria</taxon>
        <taxon>Candidatus Wolfeibacteriota</taxon>
    </lineage>
</organism>
<dbReference type="InterPro" id="IPR036291">
    <property type="entry name" value="NAD(P)-bd_dom_sf"/>
</dbReference>
<feature type="domain" description="NAD-dependent epimerase/dehydratase" evidence="1">
    <location>
        <begin position="1"/>
        <end position="56"/>
    </location>
</feature>
<dbReference type="SUPFAM" id="SSF51735">
    <property type="entry name" value="NAD(P)-binding Rossmann-fold domains"/>
    <property type="match status" value="1"/>
</dbReference>
<reference evidence="2 3" key="1">
    <citation type="journal article" date="2015" name="Nature">
        <title>rRNA introns, odd ribosomes, and small enigmatic genomes across a large radiation of phyla.</title>
        <authorList>
            <person name="Brown C.T."/>
            <person name="Hug L.A."/>
            <person name="Thomas B.C."/>
            <person name="Sharon I."/>
            <person name="Castelle C.J."/>
            <person name="Singh A."/>
            <person name="Wilkins M.J."/>
            <person name="Williams K.H."/>
            <person name="Banfield J.F."/>
        </authorList>
    </citation>
    <scope>NUCLEOTIDE SEQUENCE [LARGE SCALE GENOMIC DNA]</scope>
</reference>
<comment type="caution">
    <text evidence="2">The sequence shown here is derived from an EMBL/GenBank/DDBJ whole genome shotgun (WGS) entry which is preliminary data.</text>
</comment>
<evidence type="ECO:0000313" key="2">
    <source>
        <dbReference type="EMBL" id="KKR88721.1"/>
    </source>
</evidence>
<proteinExistence type="predicted"/>
<dbReference type="Pfam" id="PF01370">
    <property type="entry name" value="Epimerase"/>
    <property type="match status" value="1"/>
</dbReference>
<dbReference type="InterPro" id="IPR001509">
    <property type="entry name" value="Epimerase_deHydtase"/>
</dbReference>
<dbReference type="AlphaFoldDB" id="A0A0G0UMI3"/>
<evidence type="ECO:0000259" key="1">
    <source>
        <dbReference type="Pfam" id="PF01370"/>
    </source>
</evidence>
<gene>
    <name evidence="2" type="ORF">UU38_C0004G0083</name>
</gene>
<dbReference type="Gene3D" id="3.40.50.720">
    <property type="entry name" value="NAD(P)-binding Rossmann-like Domain"/>
    <property type="match status" value="1"/>
</dbReference>
<protein>
    <submittedName>
        <fullName evidence="2">Nucleoside-diphosphate-sugar epimerase</fullName>
    </submittedName>
</protein>
<dbReference type="Proteomes" id="UP000033918">
    <property type="component" value="Unassembled WGS sequence"/>
</dbReference>
<evidence type="ECO:0000313" key="3">
    <source>
        <dbReference type="Proteomes" id="UP000033918"/>
    </source>
</evidence>
<dbReference type="EMBL" id="LCAK01000004">
    <property type="protein sequence ID" value="KKR88721.1"/>
    <property type="molecule type" value="Genomic_DNA"/>
</dbReference>
<name>A0A0G0UMI3_9BACT</name>
<accession>A0A0G0UMI3</accession>